<keyword evidence="2" id="KW-1185">Reference proteome</keyword>
<dbReference type="RefSeq" id="WP_184861808.1">
    <property type="nucleotide sequence ID" value="NZ_BAAAWY010000095.1"/>
</dbReference>
<dbReference type="InterPro" id="IPR007396">
    <property type="entry name" value="TR_PAI2-type"/>
</dbReference>
<dbReference type="SUPFAM" id="SSF50475">
    <property type="entry name" value="FMN-binding split barrel"/>
    <property type="match status" value="1"/>
</dbReference>
<dbReference type="PIRSF" id="PIRSF010372">
    <property type="entry name" value="PaiB"/>
    <property type="match status" value="1"/>
</dbReference>
<dbReference type="PANTHER" id="PTHR35802">
    <property type="entry name" value="PROTEASE SYNTHASE AND SPORULATION PROTEIN PAI 2"/>
    <property type="match status" value="1"/>
</dbReference>
<organism evidence="1 2">
    <name type="scientific">Kutzneria kofuensis</name>
    <dbReference type="NCBI Taxonomy" id="103725"/>
    <lineage>
        <taxon>Bacteria</taxon>
        <taxon>Bacillati</taxon>
        <taxon>Actinomycetota</taxon>
        <taxon>Actinomycetes</taxon>
        <taxon>Pseudonocardiales</taxon>
        <taxon>Pseudonocardiaceae</taxon>
        <taxon>Kutzneria</taxon>
    </lineage>
</organism>
<dbReference type="AlphaFoldDB" id="A0A7W9NGZ7"/>
<dbReference type="Gene3D" id="2.30.110.10">
    <property type="entry name" value="Electron Transport, Fmn-binding Protein, Chain A"/>
    <property type="match status" value="1"/>
</dbReference>
<dbReference type="PANTHER" id="PTHR35802:SF1">
    <property type="entry name" value="PROTEASE SYNTHASE AND SPORULATION PROTEIN PAI 2"/>
    <property type="match status" value="1"/>
</dbReference>
<accession>A0A7W9NGZ7</accession>
<dbReference type="InterPro" id="IPR012349">
    <property type="entry name" value="Split_barrel_FMN-bd"/>
</dbReference>
<sequence>MYVPAHFAATDEDVRELLAHHGAADLITSTPDGLVATLLPFVYDASRHALLGHVARNNDQWKQPVLGEALVIVRGPDAYISPSWYASKAEHGRVVPTWNYVTAHVYGTLTVHDDPEWVDDVVRRLTSRHDSTWSVDDAPPAFVAGQLRAIVGVEVAISRVEAKLKLSQNRPSADIDGVVAGLRERGDEASADAVERHRP</sequence>
<gene>
    <name evidence="1" type="ORF">BJ998_002789</name>
</gene>
<name>A0A7W9NGZ7_9PSEU</name>
<dbReference type="Pfam" id="PF04299">
    <property type="entry name" value="FMN_bind_2"/>
    <property type="match status" value="1"/>
</dbReference>
<dbReference type="Proteomes" id="UP000585638">
    <property type="component" value="Unassembled WGS sequence"/>
</dbReference>
<reference evidence="1 2" key="1">
    <citation type="submission" date="2020-08" db="EMBL/GenBank/DDBJ databases">
        <title>Sequencing the genomes of 1000 actinobacteria strains.</title>
        <authorList>
            <person name="Klenk H.-P."/>
        </authorList>
    </citation>
    <scope>NUCLEOTIDE SEQUENCE [LARGE SCALE GENOMIC DNA]</scope>
    <source>
        <strain evidence="1 2">DSM 43851</strain>
    </source>
</reference>
<dbReference type="EMBL" id="JACHIR010000001">
    <property type="protein sequence ID" value="MBB5891593.1"/>
    <property type="molecule type" value="Genomic_DNA"/>
</dbReference>
<evidence type="ECO:0000313" key="1">
    <source>
        <dbReference type="EMBL" id="MBB5891593.1"/>
    </source>
</evidence>
<comment type="caution">
    <text evidence="1">The sequence shown here is derived from an EMBL/GenBank/DDBJ whole genome shotgun (WGS) entry which is preliminary data.</text>
</comment>
<evidence type="ECO:0000313" key="2">
    <source>
        <dbReference type="Proteomes" id="UP000585638"/>
    </source>
</evidence>
<proteinExistence type="predicted"/>
<protein>
    <submittedName>
        <fullName evidence="1">Transcriptional regulator</fullName>
    </submittedName>
</protein>